<reference evidence="5 6" key="1">
    <citation type="submission" date="2019-02" db="EMBL/GenBank/DDBJ databases">
        <title>Deep-cultivation of Planctomycetes and their phenomic and genomic characterization uncovers novel biology.</title>
        <authorList>
            <person name="Wiegand S."/>
            <person name="Jogler M."/>
            <person name="Boedeker C."/>
            <person name="Pinto D."/>
            <person name="Vollmers J."/>
            <person name="Rivas-Marin E."/>
            <person name="Kohn T."/>
            <person name="Peeters S.H."/>
            <person name="Heuer A."/>
            <person name="Rast P."/>
            <person name="Oberbeckmann S."/>
            <person name="Bunk B."/>
            <person name="Jeske O."/>
            <person name="Meyerdierks A."/>
            <person name="Storesund J.E."/>
            <person name="Kallscheuer N."/>
            <person name="Luecker S."/>
            <person name="Lage O.M."/>
            <person name="Pohl T."/>
            <person name="Merkel B.J."/>
            <person name="Hornburger P."/>
            <person name="Mueller R.-W."/>
            <person name="Bruemmer F."/>
            <person name="Labrenz M."/>
            <person name="Spormann A.M."/>
            <person name="Op Den Camp H."/>
            <person name="Overmann J."/>
            <person name="Amann R."/>
            <person name="Jetten M.S.M."/>
            <person name="Mascher T."/>
            <person name="Medema M.H."/>
            <person name="Devos D.P."/>
            <person name="Kaster A.-K."/>
            <person name="Ovreas L."/>
            <person name="Rohde M."/>
            <person name="Galperin M.Y."/>
            <person name="Jogler C."/>
        </authorList>
    </citation>
    <scope>NUCLEOTIDE SEQUENCE [LARGE SCALE GENOMIC DNA]</scope>
    <source>
        <strain evidence="5 6">Mal64</strain>
    </source>
</reference>
<sequence length="101" mass="11592">MADPDVNEVFEKCLGCRYMVGILRHIQAGVNRPGQLERAVDGLTAKVLSERLRRLVEFRVVEKQSYAETPPRVEYHLTPFGARLLEIVEEVERLQKEATRA</sequence>
<evidence type="ECO:0000256" key="1">
    <source>
        <dbReference type="ARBA" id="ARBA00023015"/>
    </source>
</evidence>
<accession>A0A5C5ZVZ5</accession>
<dbReference type="InterPro" id="IPR036388">
    <property type="entry name" value="WH-like_DNA-bd_sf"/>
</dbReference>
<evidence type="ECO:0000256" key="2">
    <source>
        <dbReference type="ARBA" id="ARBA00023125"/>
    </source>
</evidence>
<keyword evidence="2" id="KW-0238">DNA-binding</keyword>
<dbReference type="InterPro" id="IPR036390">
    <property type="entry name" value="WH_DNA-bd_sf"/>
</dbReference>
<gene>
    <name evidence="5" type="primary">hxlR</name>
    <name evidence="5" type="ORF">Mal64_15500</name>
</gene>
<evidence type="ECO:0000313" key="5">
    <source>
        <dbReference type="EMBL" id="TWT91151.1"/>
    </source>
</evidence>
<keyword evidence="3" id="KW-0804">Transcription</keyword>
<keyword evidence="6" id="KW-1185">Reference proteome</keyword>
<evidence type="ECO:0000313" key="6">
    <source>
        <dbReference type="Proteomes" id="UP000315440"/>
    </source>
</evidence>
<protein>
    <submittedName>
        <fullName evidence="5">HTH-type transcriptional activator HxlR</fullName>
    </submittedName>
</protein>
<keyword evidence="1" id="KW-0805">Transcription regulation</keyword>
<dbReference type="SUPFAM" id="SSF46785">
    <property type="entry name" value="Winged helix' DNA-binding domain"/>
    <property type="match status" value="1"/>
</dbReference>
<dbReference type="PANTHER" id="PTHR33204">
    <property type="entry name" value="TRANSCRIPTIONAL REGULATOR, MARR FAMILY"/>
    <property type="match status" value="1"/>
</dbReference>
<dbReference type="PROSITE" id="PS51118">
    <property type="entry name" value="HTH_HXLR"/>
    <property type="match status" value="1"/>
</dbReference>
<dbReference type="InterPro" id="IPR002577">
    <property type="entry name" value="HTH_HxlR"/>
</dbReference>
<dbReference type="EMBL" id="SJPQ01000001">
    <property type="protein sequence ID" value="TWT91151.1"/>
    <property type="molecule type" value="Genomic_DNA"/>
</dbReference>
<dbReference type="GO" id="GO:0003677">
    <property type="term" value="F:DNA binding"/>
    <property type="evidence" value="ECO:0007669"/>
    <property type="project" value="UniProtKB-KW"/>
</dbReference>
<dbReference type="OrthoDB" id="9800966at2"/>
<name>A0A5C5ZVZ5_9BACT</name>
<dbReference type="Pfam" id="PF01638">
    <property type="entry name" value="HxlR"/>
    <property type="match status" value="1"/>
</dbReference>
<evidence type="ECO:0000256" key="3">
    <source>
        <dbReference type="ARBA" id="ARBA00023163"/>
    </source>
</evidence>
<dbReference type="Gene3D" id="1.10.10.10">
    <property type="entry name" value="Winged helix-like DNA-binding domain superfamily/Winged helix DNA-binding domain"/>
    <property type="match status" value="1"/>
</dbReference>
<feature type="domain" description="HTH hxlR-type" evidence="4">
    <location>
        <begin position="3"/>
        <end position="101"/>
    </location>
</feature>
<dbReference type="PANTHER" id="PTHR33204:SF37">
    <property type="entry name" value="HTH-TYPE TRANSCRIPTIONAL REGULATOR YODB"/>
    <property type="match status" value="1"/>
</dbReference>
<dbReference type="RefSeq" id="WP_146398633.1">
    <property type="nucleotide sequence ID" value="NZ_SJPQ01000001.1"/>
</dbReference>
<dbReference type="Proteomes" id="UP000315440">
    <property type="component" value="Unassembled WGS sequence"/>
</dbReference>
<dbReference type="AlphaFoldDB" id="A0A5C5ZVZ5"/>
<comment type="caution">
    <text evidence="5">The sequence shown here is derived from an EMBL/GenBank/DDBJ whole genome shotgun (WGS) entry which is preliminary data.</text>
</comment>
<organism evidence="5 6">
    <name type="scientific">Pseudobythopirellula maris</name>
    <dbReference type="NCBI Taxonomy" id="2527991"/>
    <lineage>
        <taxon>Bacteria</taxon>
        <taxon>Pseudomonadati</taxon>
        <taxon>Planctomycetota</taxon>
        <taxon>Planctomycetia</taxon>
        <taxon>Pirellulales</taxon>
        <taxon>Lacipirellulaceae</taxon>
        <taxon>Pseudobythopirellula</taxon>
    </lineage>
</organism>
<evidence type="ECO:0000259" key="4">
    <source>
        <dbReference type="PROSITE" id="PS51118"/>
    </source>
</evidence>
<proteinExistence type="predicted"/>